<accession>A2DEV6</accession>
<dbReference type="InParanoid" id="A2DEV6"/>
<feature type="compositionally biased region" description="Basic and acidic residues" evidence="1">
    <location>
        <begin position="437"/>
        <end position="454"/>
    </location>
</feature>
<organism evidence="2 3">
    <name type="scientific">Trichomonas vaginalis (strain ATCC PRA-98 / G3)</name>
    <dbReference type="NCBI Taxonomy" id="412133"/>
    <lineage>
        <taxon>Eukaryota</taxon>
        <taxon>Metamonada</taxon>
        <taxon>Parabasalia</taxon>
        <taxon>Trichomonadida</taxon>
        <taxon>Trichomonadidae</taxon>
        <taxon>Trichomonas</taxon>
    </lineage>
</organism>
<name>A2DEV6_TRIV3</name>
<dbReference type="Proteomes" id="UP000001542">
    <property type="component" value="Unassembled WGS sequence"/>
</dbReference>
<dbReference type="KEGG" id="tva:5466509"/>
<dbReference type="InterPro" id="IPR015943">
    <property type="entry name" value="WD40/YVTN_repeat-like_dom_sf"/>
</dbReference>
<gene>
    <name evidence="2" type="ORF">TVAG_172050</name>
</gene>
<dbReference type="AlphaFoldDB" id="A2DEV6"/>
<proteinExistence type="predicted"/>
<evidence type="ECO:0000313" key="2">
    <source>
        <dbReference type="EMBL" id="EAY20948.1"/>
    </source>
</evidence>
<dbReference type="Gene3D" id="2.130.10.10">
    <property type="entry name" value="YVTN repeat-like/Quinoprotein amine dehydrogenase"/>
    <property type="match status" value="1"/>
</dbReference>
<evidence type="ECO:0000256" key="1">
    <source>
        <dbReference type="SAM" id="MobiDB-lite"/>
    </source>
</evidence>
<reference evidence="2" key="1">
    <citation type="submission" date="2006-10" db="EMBL/GenBank/DDBJ databases">
        <authorList>
            <person name="Amadeo P."/>
            <person name="Zhao Q."/>
            <person name="Wortman J."/>
            <person name="Fraser-Liggett C."/>
            <person name="Carlton J."/>
        </authorList>
    </citation>
    <scope>NUCLEOTIDE SEQUENCE</scope>
    <source>
        <strain evidence="2">G3</strain>
    </source>
</reference>
<dbReference type="SUPFAM" id="SSF50978">
    <property type="entry name" value="WD40 repeat-like"/>
    <property type="match status" value="1"/>
</dbReference>
<reference evidence="2" key="2">
    <citation type="journal article" date="2007" name="Science">
        <title>Draft genome sequence of the sexually transmitted pathogen Trichomonas vaginalis.</title>
        <authorList>
            <person name="Carlton J.M."/>
            <person name="Hirt R.P."/>
            <person name="Silva J.C."/>
            <person name="Delcher A.L."/>
            <person name="Schatz M."/>
            <person name="Zhao Q."/>
            <person name="Wortman J.R."/>
            <person name="Bidwell S.L."/>
            <person name="Alsmark U.C.M."/>
            <person name="Besteiro S."/>
            <person name="Sicheritz-Ponten T."/>
            <person name="Noel C.J."/>
            <person name="Dacks J.B."/>
            <person name="Foster P.G."/>
            <person name="Simillion C."/>
            <person name="Van de Peer Y."/>
            <person name="Miranda-Saavedra D."/>
            <person name="Barton G.J."/>
            <person name="Westrop G.D."/>
            <person name="Mueller S."/>
            <person name="Dessi D."/>
            <person name="Fiori P.L."/>
            <person name="Ren Q."/>
            <person name="Paulsen I."/>
            <person name="Zhang H."/>
            <person name="Bastida-Corcuera F.D."/>
            <person name="Simoes-Barbosa A."/>
            <person name="Brown M.T."/>
            <person name="Hayes R.D."/>
            <person name="Mukherjee M."/>
            <person name="Okumura C.Y."/>
            <person name="Schneider R."/>
            <person name="Smith A.J."/>
            <person name="Vanacova S."/>
            <person name="Villalvazo M."/>
            <person name="Haas B.J."/>
            <person name="Pertea M."/>
            <person name="Feldblyum T.V."/>
            <person name="Utterback T.R."/>
            <person name="Shu C.L."/>
            <person name="Osoegawa K."/>
            <person name="de Jong P.J."/>
            <person name="Hrdy I."/>
            <person name="Horvathova L."/>
            <person name="Zubacova Z."/>
            <person name="Dolezal P."/>
            <person name="Malik S.B."/>
            <person name="Logsdon J.M. Jr."/>
            <person name="Henze K."/>
            <person name="Gupta A."/>
            <person name="Wang C.C."/>
            <person name="Dunne R.L."/>
            <person name="Upcroft J.A."/>
            <person name="Upcroft P."/>
            <person name="White O."/>
            <person name="Salzberg S.L."/>
            <person name="Tang P."/>
            <person name="Chiu C.-H."/>
            <person name="Lee Y.-S."/>
            <person name="Embley T.M."/>
            <person name="Coombs G.H."/>
            <person name="Mottram J.C."/>
            <person name="Tachezy J."/>
            <person name="Fraser-Liggett C.M."/>
            <person name="Johnson P.J."/>
        </authorList>
    </citation>
    <scope>NUCLEOTIDE SEQUENCE [LARGE SCALE GENOMIC DNA]</scope>
    <source>
        <strain evidence="2">G3</strain>
    </source>
</reference>
<feature type="compositionally biased region" description="Polar residues" evidence="1">
    <location>
        <begin position="382"/>
        <end position="396"/>
    </location>
</feature>
<protein>
    <submittedName>
        <fullName evidence="2">Uncharacterized protein</fullName>
    </submittedName>
</protein>
<dbReference type="VEuPathDB" id="TrichDB:TVAG_172050"/>
<dbReference type="EMBL" id="DS113193">
    <property type="protein sequence ID" value="EAY20948.1"/>
    <property type="molecule type" value="Genomic_DNA"/>
</dbReference>
<dbReference type="SMR" id="A2DEV6"/>
<sequence>MFDISHPIIPVSIDLNGVTVSSMDIHPKQKKLYFVANDKKIYEYNFISKVIVSKEMPMENLTKIKLSPNGNYAVISDDTQKIALFDISKFPEVKLIGSHKGHRHTITAVACSEEPLAYFGGDELGKISKFYFKIDSKVGILPSWTSKNGRVNDIKYDETKNALIIATNLGIWIHDISRAHTESCATKDDIPLTITCSPQLSQTFAVGFQSGNFNVYEKTDFTLRSTRNFTGPIVSACYDQSCEYVAIGVKDEAIYCIQQDPEKVMQFGTSQQSTCPIAFAQLDETLPTRNGVDVASIAASIQKKAEETGKMVFTEERTTTTTTVTKTKPFPDFRPDEIETKVISQEPTKTETKRFITRRKQIVEKNVDTNINMEKLEEKSETTQIQEPQISETSITVDDLTKQKAQEKKIQDIAQTPPRIPSSPKFNIQEPDFTNNKPEEKPEKKSDKNQKNPESEVYSFVSDSGSDDQNSKPEVAELKNFMRGCFENMSQQMNTIYMDLLCKLKNLDDRVSKIEKSLGTKK</sequence>
<dbReference type="InterPro" id="IPR036322">
    <property type="entry name" value="WD40_repeat_dom_sf"/>
</dbReference>
<feature type="compositionally biased region" description="Basic and acidic residues" evidence="1">
    <location>
        <begin position="399"/>
        <end position="411"/>
    </location>
</feature>
<feature type="region of interest" description="Disordered" evidence="1">
    <location>
        <begin position="374"/>
        <end position="472"/>
    </location>
</feature>
<dbReference type="VEuPathDB" id="TrichDB:TVAGG3_0530550"/>
<evidence type="ECO:0000313" key="3">
    <source>
        <dbReference type="Proteomes" id="UP000001542"/>
    </source>
</evidence>
<keyword evidence="3" id="KW-1185">Reference proteome</keyword>